<dbReference type="EMBL" id="MH271318">
    <property type="protein sequence ID" value="AWY06540.1"/>
    <property type="molecule type" value="Genomic_DNA"/>
</dbReference>
<dbReference type="KEGG" id="vg:54993654"/>
<sequence length="90" mass="10211">MSSSADTPTPCPRKGKRKFATEADAERTLHNIWRNGWHRGPGYMPCRSYLCRCGHWHLTSRPLDVFDRPAGEVTSSSHRPDTEGHHARNA</sequence>
<name>A0A2Z4Q9A0_9CAUD</name>
<dbReference type="Proteomes" id="UP000250672">
    <property type="component" value="Genome"/>
</dbReference>
<feature type="region of interest" description="Disordered" evidence="1">
    <location>
        <begin position="67"/>
        <end position="90"/>
    </location>
</feature>
<evidence type="ECO:0000313" key="2">
    <source>
        <dbReference type="EMBL" id="AWY06540.1"/>
    </source>
</evidence>
<proteinExistence type="predicted"/>
<keyword evidence="3" id="KW-1185">Reference proteome</keyword>
<dbReference type="RefSeq" id="YP_009803095.1">
    <property type="nucleotide sequence ID" value="NC_047991.1"/>
</dbReference>
<organism evidence="2 3">
    <name type="scientific">Gordonia phage Trine</name>
    <dbReference type="NCBI Taxonomy" id="2201431"/>
    <lineage>
        <taxon>Viruses</taxon>
        <taxon>Duplodnaviria</taxon>
        <taxon>Heunggongvirae</taxon>
        <taxon>Uroviricota</taxon>
        <taxon>Caudoviricetes</taxon>
        <taxon>Trinevirus</taxon>
        <taxon>Trinevirus trine</taxon>
    </lineage>
</organism>
<reference evidence="3" key="1">
    <citation type="submission" date="2018-04" db="EMBL/GenBank/DDBJ databases">
        <authorList>
            <person name="Go L.Y."/>
            <person name="Mitchell J.A."/>
        </authorList>
    </citation>
    <scope>NUCLEOTIDE SEQUENCE [LARGE SCALE GENOMIC DNA]</scope>
</reference>
<accession>A0A2Z4Q9A0</accession>
<protein>
    <submittedName>
        <fullName evidence="2">Uncharacterized protein</fullName>
    </submittedName>
</protein>
<feature type="compositionally biased region" description="Basic and acidic residues" evidence="1">
    <location>
        <begin position="78"/>
        <end position="90"/>
    </location>
</feature>
<gene>
    <name evidence="2" type="primary">38</name>
    <name evidence="2" type="ORF">PBI_TRINE_38</name>
</gene>
<feature type="region of interest" description="Disordered" evidence="1">
    <location>
        <begin position="1"/>
        <end position="22"/>
    </location>
</feature>
<dbReference type="GeneID" id="54993654"/>
<evidence type="ECO:0000256" key="1">
    <source>
        <dbReference type="SAM" id="MobiDB-lite"/>
    </source>
</evidence>
<evidence type="ECO:0000313" key="3">
    <source>
        <dbReference type="Proteomes" id="UP000250672"/>
    </source>
</evidence>